<dbReference type="GO" id="GO:0016791">
    <property type="term" value="F:phosphatase activity"/>
    <property type="evidence" value="ECO:0007669"/>
    <property type="project" value="TreeGrafter"/>
</dbReference>
<dbReference type="Pfam" id="PF00702">
    <property type="entry name" value="Hydrolase"/>
    <property type="match status" value="1"/>
</dbReference>
<sequence>MTAVLFDVDDTLYERKVPFVKAYKEIFGGRYQVPAEQLYESNSRHSDEVFELSSTGVMSMRDMYIYRIQKAFADFSISIGEAEALFFQEAYAKHQKKLDLAEGMREVLSLCRDRGIAMGIITNGPSDHQWEKIRTLGADAWIPKENIFISGDVGAAKPDVSVFQLAEKSMGLSGEAVYFIGDSYKNDVEGAKKAGWIPIWLNRSGRKPEEEEAACYVADSGKALYCLLKTILP</sequence>
<dbReference type="RefSeq" id="WP_072848319.1">
    <property type="nucleotide sequence ID" value="NZ_FQVI01000001.1"/>
</dbReference>
<dbReference type="SFLD" id="SFLDG01129">
    <property type="entry name" value="C1.5:_HAD__Beta-PGM__Phosphata"/>
    <property type="match status" value="1"/>
</dbReference>
<name>A0A1M4SP46_9CLOT</name>
<evidence type="ECO:0000313" key="6">
    <source>
        <dbReference type="Proteomes" id="UP000184245"/>
    </source>
</evidence>
<keyword evidence="3 5" id="KW-0378">Hydrolase</keyword>
<evidence type="ECO:0000256" key="1">
    <source>
        <dbReference type="ARBA" id="ARBA00001946"/>
    </source>
</evidence>
<dbReference type="Gene3D" id="1.20.120.710">
    <property type="entry name" value="Haloacid dehalogenase hydrolase-like domain"/>
    <property type="match status" value="1"/>
</dbReference>
<dbReference type="InterPro" id="IPR051400">
    <property type="entry name" value="HAD-like_hydrolase"/>
</dbReference>
<dbReference type="PANTHER" id="PTHR46470:SF2">
    <property type="entry name" value="GLYCERALDEHYDE 3-PHOSPHATE PHOSPHATASE"/>
    <property type="match status" value="1"/>
</dbReference>
<dbReference type="PANTHER" id="PTHR46470">
    <property type="entry name" value="N-ACYLNEURAMINATE-9-PHOSPHATASE"/>
    <property type="match status" value="1"/>
</dbReference>
<keyword evidence="4" id="KW-0460">Magnesium</keyword>
<evidence type="ECO:0000256" key="3">
    <source>
        <dbReference type="ARBA" id="ARBA00022801"/>
    </source>
</evidence>
<dbReference type="InterPro" id="IPR036412">
    <property type="entry name" value="HAD-like_sf"/>
</dbReference>
<dbReference type="SFLD" id="SFLDS00003">
    <property type="entry name" value="Haloacid_Dehalogenase"/>
    <property type="match status" value="1"/>
</dbReference>
<dbReference type="STRING" id="1122155.SAMN02745158_00191"/>
<comment type="cofactor">
    <cofactor evidence="1">
        <name>Mg(2+)</name>
        <dbReference type="ChEBI" id="CHEBI:18420"/>
    </cofactor>
</comment>
<evidence type="ECO:0000313" key="5">
    <source>
        <dbReference type="EMBL" id="SHE33942.1"/>
    </source>
</evidence>
<reference evidence="5 6" key="1">
    <citation type="submission" date="2016-11" db="EMBL/GenBank/DDBJ databases">
        <authorList>
            <person name="Jaros S."/>
            <person name="Januszkiewicz K."/>
            <person name="Wedrychowicz H."/>
        </authorList>
    </citation>
    <scope>NUCLEOTIDE SEQUENCE [LARGE SCALE GENOMIC DNA]</scope>
    <source>
        <strain evidence="5 6">DSM 17459</strain>
    </source>
</reference>
<keyword evidence="6" id="KW-1185">Reference proteome</keyword>
<dbReference type="InterPro" id="IPR006439">
    <property type="entry name" value="HAD-SF_hydro_IA"/>
</dbReference>
<dbReference type="Proteomes" id="UP000184245">
    <property type="component" value="Unassembled WGS sequence"/>
</dbReference>
<dbReference type="SUPFAM" id="SSF56784">
    <property type="entry name" value="HAD-like"/>
    <property type="match status" value="1"/>
</dbReference>
<dbReference type="AlphaFoldDB" id="A0A1M4SP46"/>
<dbReference type="GO" id="GO:0046872">
    <property type="term" value="F:metal ion binding"/>
    <property type="evidence" value="ECO:0007669"/>
    <property type="project" value="UniProtKB-KW"/>
</dbReference>
<evidence type="ECO:0000256" key="2">
    <source>
        <dbReference type="ARBA" id="ARBA00022723"/>
    </source>
</evidence>
<dbReference type="Gene3D" id="3.40.50.1000">
    <property type="entry name" value="HAD superfamily/HAD-like"/>
    <property type="match status" value="1"/>
</dbReference>
<dbReference type="NCBIfam" id="TIGR01549">
    <property type="entry name" value="HAD-SF-IA-v1"/>
    <property type="match status" value="1"/>
</dbReference>
<gene>
    <name evidence="5" type="ORF">SAMN02745158_00191</name>
</gene>
<dbReference type="InterPro" id="IPR023214">
    <property type="entry name" value="HAD_sf"/>
</dbReference>
<proteinExistence type="predicted"/>
<evidence type="ECO:0000256" key="4">
    <source>
        <dbReference type="ARBA" id="ARBA00022842"/>
    </source>
</evidence>
<dbReference type="GO" id="GO:0044281">
    <property type="term" value="P:small molecule metabolic process"/>
    <property type="evidence" value="ECO:0007669"/>
    <property type="project" value="UniProtKB-ARBA"/>
</dbReference>
<dbReference type="OrthoDB" id="9794086at2"/>
<accession>A0A1M4SP46</accession>
<dbReference type="EMBL" id="FQVI01000001">
    <property type="protein sequence ID" value="SHE33942.1"/>
    <property type="molecule type" value="Genomic_DNA"/>
</dbReference>
<keyword evidence="2" id="KW-0479">Metal-binding</keyword>
<organism evidence="5 6">
    <name type="scientific">Lactonifactor longoviformis DSM 17459</name>
    <dbReference type="NCBI Taxonomy" id="1122155"/>
    <lineage>
        <taxon>Bacteria</taxon>
        <taxon>Bacillati</taxon>
        <taxon>Bacillota</taxon>
        <taxon>Clostridia</taxon>
        <taxon>Eubacteriales</taxon>
        <taxon>Clostridiaceae</taxon>
        <taxon>Lactonifactor</taxon>
    </lineage>
</organism>
<dbReference type="PRINTS" id="PR00413">
    <property type="entry name" value="HADHALOGNASE"/>
</dbReference>
<protein>
    <submittedName>
        <fullName evidence="5">Putative hydrolase of the HAD superfamily</fullName>
    </submittedName>
</protein>